<evidence type="ECO:0000313" key="7">
    <source>
        <dbReference type="EMBL" id="EFX79916.1"/>
    </source>
</evidence>
<dbReference type="Pfam" id="PF00089">
    <property type="entry name" value="Trypsin"/>
    <property type="match status" value="2"/>
</dbReference>
<sequence length="203" mass="21541">MHLNFWVTFFFIFIGSAYSNSVSSISIGNDHSNMRIIGGIDAQSGQYPFTRHSLHIIVIQSINIPFQASLLSTRSACVGTLIAPSYVLTAAHCIALYAANSPEQGYIGVYLNSLNVTGGGANSVTRGVSEFIVHENFSAVSTGYDDEGGPILVNGVQVGIASFFSGSLQQCNDPNAPAVYTRVSAYLDWIAKTMAGHPAPQSG</sequence>
<dbReference type="PANTHER" id="PTHR24276">
    <property type="entry name" value="POLYSERASE-RELATED"/>
    <property type="match status" value="1"/>
</dbReference>
<accession>E9GKS5</accession>
<feature type="domain" description="Peptidase S1" evidence="6">
    <location>
        <begin position="36"/>
        <end position="195"/>
    </location>
</feature>
<dbReference type="eggNOG" id="KOG3627">
    <property type="taxonomic scope" value="Eukaryota"/>
</dbReference>
<evidence type="ECO:0000256" key="3">
    <source>
        <dbReference type="ARBA" id="ARBA00022825"/>
    </source>
</evidence>
<dbReference type="InterPro" id="IPR001254">
    <property type="entry name" value="Trypsin_dom"/>
</dbReference>
<dbReference type="PhylomeDB" id="E9GKS5"/>
<dbReference type="InterPro" id="IPR018114">
    <property type="entry name" value="TRYPSIN_HIS"/>
</dbReference>
<keyword evidence="3" id="KW-0720">Serine protease</keyword>
<dbReference type="OrthoDB" id="6378239at2759"/>
<protein>
    <recommendedName>
        <fullName evidence="6">Peptidase S1 domain-containing protein</fullName>
    </recommendedName>
</protein>
<dbReference type="AlphaFoldDB" id="E9GKS5"/>
<dbReference type="SUPFAM" id="SSF50494">
    <property type="entry name" value="Trypsin-like serine proteases"/>
    <property type="match status" value="1"/>
</dbReference>
<keyword evidence="5" id="KW-0732">Signal</keyword>
<keyword evidence="1" id="KW-0645">Protease</keyword>
<evidence type="ECO:0000259" key="6">
    <source>
        <dbReference type="PROSITE" id="PS50240"/>
    </source>
</evidence>
<evidence type="ECO:0000256" key="5">
    <source>
        <dbReference type="SAM" id="SignalP"/>
    </source>
</evidence>
<evidence type="ECO:0000256" key="1">
    <source>
        <dbReference type="ARBA" id="ARBA00022670"/>
    </source>
</evidence>
<dbReference type="GO" id="GO:0004252">
    <property type="term" value="F:serine-type endopeptidase activity"/>
    <property type="evidence" value="ECO:0000318"/>
    <property type="project" value="GO_Central"/>
</dbReference>
<name>E9GKS5_DAPPU</name>
<dbReference type="Gene3D" id="2.40.10.10">
    <property type="entry name" value="Trypsin-like serine proteases"/>
    <property type="match status" value="2"/>
</dbReference>
<feature type="signal peptide" evidence="5">
    <location>
        <begin position="1"/>
        <end position="19"/>
    </location>
</feature>
<keyword evidence="8" id="KW-1185">Reference proteome</keyword>
<feature type="chain" id="PRO_5003241296" description="Peptidase S1 domain-containing protein" evidence="5">
    <location>
        <begin position="20"/>
        <end position="203"/>
    </location>
</feature>
<dbReference type="InterPro" id="IPR050430">
    <property type="entry name" value="Peptidase_S1"/>
</dbReference>
<evidence type="ECO:0000256" key="2">
    <source>
        <dbReference type="ARBA" id="ARBA00022801"/>
    </source>
</evidence>
<dbReference type="InterPro" id="IPR043504">
    <property type="entry name" value="Peptidase_S1_PA_chymotrypsin"/>
</dbReference>
<dbReference type="Proteomes" id="UP000000305">
    <property type="component" value="Unassembled WGS sequence"/>
</dbReference>
<dbReference type="GO" id="GO:0006508">
    <property type="term" value="P:proteolysis"/>
    <property type="evidence" value="ECO:0007669"/>
    <property type="project" value="UniProtKB-KW"/>
</dbReference>
<dbReference type="EMBL" id="GL732550">
    <property type="protein sequence ID" value="EFX79916.1"/>
    <property type="molecule type" value="Genomic_DNA"/>
</dbReference>
<dbReference type="InterPro" id="IPR009003">
    <property type="entry name" value="Peptidase_S1_PA"/>
</dbReference>
<keyword evidence="4" id="KW-1015">Disulfide bond</keyword>
<dbReference type="PROSITE" id="PS00134">
    <property type="entry name" value="TRYPSIN_HIS"/>
    <property type="match status" value="1"/>
</dbReference>
<evidence type="ECO:0000256" key="4">
    <source>
        <dbReference type="ARBA" id="ARBA00023157"/>
    </source>
</evidence>
<proteinExistence type="predicted"/>
<dbReference type="KEGG" id="dpx:DAPPUDRAFT_319133"/>
<dbReference type="InParanoid" id="E9GKS5"/>
<keyword evidence="2" id="KW-0378">Hydrolase</keyword>
<reference evidence="7 8" key="1">
    <citation type="journal article" date="2011" name="Science">
        <title>The ecoresponsive genome of Daphnia pulex.</title>
        <authorList>
            <person name="Colbourne J.K."/>
            <person name="Pfrender M.E."/>
            <person name="Gilbert D."/>
            <person name="Thomas W.K."/>
            <person name="Tucker A."/>
            <person name="Oakley T.H."/>
            <person name="Tokishita S."/>
            <person name="Aerts A."/>
            <person name="Arnold G.J."/>
            <person name="Basu M.K."/>
            <person name="Bauer D.J."/>
            <person name="Caceres C.E."/>
            <person name="Carmel L."/>
            <person name="Casola C."/>
            <person name="Choi J.H."/>
            <person name="Detter J.C."/>
            <person name="Dong Q."/>
            <person name="Dusheyko S."/>
            <person name="Eads B.D."/>
            <person name="Frohlich T."/>
            <person name="Geiler-Samerotte K.A."/>
            <person name="Gerlach D."/>
            <person name="Hatcher P."/>
            <person name="Jogdeo S."/>
            <person name="Krijgsveld J."/>
            <person name="Kriventseva E.V."/>
            <person name="Kultz D."/>
            <person name="Laforsch C."/>
            <person name="Lindquist E."/>
            <person name="Lopez J."/>
            <person name="Manak J.R."/>
            <person name="Muller J."/>
            <person name="Pangilinan J."/>
            <person name="Patwardhan R.P."/>
            <person name="Pitluck S."/>
            <person name="Pritham E.J."/>
            <person name="Rechtsteiner A."/>
            <person name="Rho M."/>
            <person name="Rogozin I.B."/>
            <person name="Sakarya O."/>
            <person name="Salamov A."/>
            <person name="Schaack S."/>
            <person name="Shapiro H."/>
            <person name="Shiga Y."/>
            <person name="Skalitzky C."/>
            <person name="Smith Z."/>
            <person name="Souvorov A."/>
            <person name="Sung W."/>
            <person name="Tang Z."/>
            <person name="Tsuchiya D."/>
            <person name="Tu H."/>
            <person name="Vos H."/>
            <person name="Wang M."/>
            <person name="Wolf Y.I."/>
            <person name="Yamagata H."/>
            <person name="Yamada T."/>
            <person name="Ye Y."/>
            <person name="Shaw J.R."/>
            <person name="Andrews J."/>
            <person name="Crease T.J."/>
            <person name="Tang H."/>
            <person name="Lucas S.M."/>
            <person name="Robertson H.M."/>
            <person name="Bork P."/>
            <person name="Koonin E.V."/>
            <person name="Zdobnov E.M."/>
            <person name="Grigoriev I.V."/>
            <person name="Lynch M."/>
            <person name="Boore J.L."/>
        </authorList>
    </citation>
    <scope>NUCLEOTIDE SEQUENCE [LARGE SCALE GENOMIC DNA]</scope>
</reference>
<evidence type="ECO:0000313" key="8">
    <source>
        <dbReference type="Proteomes" id="UP000000305"/>
    </source>
</evidence>
<dbReference type="SMART" id="SM00020">
    <property type="entry name" value="Tryp_SPc"/>
    <property type="match status" value="1"/>
</dbReference>
<dbReference type="PROSITE" id="PS50240">
    <property type="entry name" value="TRYPSIN_DOM"/>
    <property type="match status" value="1"/>
</dbReference>
<dbReference type="HOGENOM" id="CLU_1350114_0_0_1"/>
<organism evidence="7 8">
    <name type="scientific">Daphnia pulex</name>
    <name type="common">Water flea</name>
    <dbReference type="NCBI Taxonomy" id="6669"/>
    <lineage>
        <taxon>Eukaryota</taxon>
        <taxon>Metazoa</taxon>
        <taxon>Ecdysozoa</taxon>
        <taxon>Arthropoda</taxon>
        <taxon>Crustacea</taxon>
        <taxon>Branchiopoda</taxon>
        <taxon>Diplostraca</taxon>
        <taxon>Cladocera</taxon>
        <taxon>Anomopoda</taxon>
        <taxon>Daphniidae</taxon>
        <taxon>Daphnia</taxon>
    </lineage>
</organism>
<gene>
    <name evidence="7" type="ORF">DAPPUDRAFT_319133</name>
</gene>
<dbReference type="PANTHER" id="PTHR24276:SF91">
    <property type="entry name" value="AT26814P-RELATED"/>
    <property type="match status" value="1"/>
</dbReference>